<evidence type="ECO:0000313" key="3">
    <source>
        <dbReference type="Proteomes" id="UP000290288"/>
    </source>
</evidence>
<proteinExistence type="predicted"/>
<dbReference type="AlphaFoldDB" id="A0A4Q2CYW7"/>
<evidence type="ECO:0000313" key="2">
    <source>
        <dbReference type="EMBL" id="RXW11659.1"/>
    </source>
</evidence>
<protein>
    <recommendedName>
        <fullName evidence="1">CxC2-like cysteine cluster KDZ transposase-associated domain-containing protein</fullName>
    </recommendedName>
</protein>
<dbReference type="Proteomes" id="UP000290288">
    <property type="component" value="Unassembled WGS sequence"/>
</dbReference>
<name>A0A4Q2CYW7_9AGAR</name>
<keyword evidence="3" id="KW-1185">Reference proteome</keyword>
<dbReference type="Pfam" id="PF18803">
    <property type="entry name" value="CxC2"/>
    <property type="match status" value="1"/>
</dbReference>
<organism evidence="2 3">
    <name type="scientific">Candolleomyces aberdarensis</name>
    <dbReference type="NCBI Taxonomy" id="2316362"/>
    <lineage>
        <taxon>Eukaryota</taxon>
        <taxon>Fungi</taxon>
        <taxon>Dikarya</taxon>
        <taxon>Basidiomycota</taxon>
        <taxon>Agaricomycotina</taxon>
        <taxon>Agaricomycetes</taxon>
        <taxon>Agaricomycetidae</taxon>
        <taxon>Agaricales</taxon>
        <taxon>Agaricineae</taxon>
        <taxon>Psathyrellaceae</taxon>
        <taxon>Candolleomyces</taxon>
    </lineage>
</organism>
<sequence>MGLYPASAMDVSTVFTVSVLKHFHLLKVDAHQSTENYSTILQRLTNFIFPGETPNRKWELARVWQPWNYLVNPKQNGFGHAKASVNPKAKAAPISLTLILKEIQTLLMLTTCSPHSP</sequence>
<feature type="domain" description="CxC2-like cysteine cluster KDZ transposase-associated" evidence="1">
    <location>
        <begin position="2"/>
        <end position="46"/>
    </location>
</feature>
<dbReference type="InterPro" id="IPR041457">
    <property type="entry name" value="CxC2_KDZ-assoc"/>
</dbReference>
<accession>A0A4Q2CYW7</accession>
<evidence type="ECO:0000259" key="1">
    <source>
        <dbReference type="Pfam" id="PF18803"/>
    </source>
</evidence>
<dbReference type="EMBL" id="SDEE01001708">
    <property type="protein sequence ID" value="RXW11659.1"/>
    <property type="molecule type" value="Genomic_DNA"/>
</dbReference>
<reference evidence="2 3" key="1">
    <citation type="submission" date="2019-01" db="EMBL/GenBank/DDBJ databases">
        <title>Draft genome sequence of Psathyrella aberdarensis IHI B618.</title>
        <authorList>
            <person name="Buettner E."/>
            <person name="Kellner H."/>
        </authorList>
    </citation>
    <scope>NUCLEOTIDE SEQUENCE [LARGE SCALE GENOMIC DNA]</scope>
    <source>
        <strain evidence="2 3">IHI B618</strain>
    </source>
</reference>
<dbReference type="OrthoDB" id="3149508at2759"/>
<comment type="caution">
    <text evidence="2">The sequence shown here is derived from an EMBL/GenBank/DDBJ whole genome shotgun (WGS) entry which is preliminary data.</text>
</comment>
<gene>
    <name evidence="2" type="ORF">EST38_g14196</name>
</gene>